<keyword evidence="2" id="KW-1185">Reference proteome</keyword>
<evidence type="ECO:0000313" key="2">
    <source>
        <dbReference type="Proteomes" id="UP000737402"/>
    </source>
</evidence>
<proteinExistence type="predicted"/>
<protein>
    <recommendedName>
        <fullName evidence="3">Methyltransferase</fullName>
    </recommendedName>
</protein>
<name>A0ABS2NVJ3_9BACI</name>
<accession>A0ABS2NVJ3</accession>
<reference evidence="1 2" key="1">
    <citation type="submission" date="2021-01" db="EMBL/GenBank/DDBJ databases">
        <title>Genomic Encyclopedia of Type Strains, Phase IV (KMG-IV): sequencing the most valuable type-strain genomes for metagenomic binning, comparative biology and taxonomic classification.</title>
        <authorList>
            <person name="Goeker M."/>
        </authorList>
    </citation>
    <scope>NUCLEOTIDE SEQUENCE [LARGE SCALE GENOMIC DNA]</scope>
    <source>
        <strain evidence="1 2">DSM 25879</strain>
    </source>
</reference>
<comment type="caution">
    <text evidence="1">The sequence shown here is derived from an EMBL/GenBank/DDBJ whole genome shotgun (WGS) entry which is preliminary data.</text>
</comment>
<dbReference type="RefSeq" id="WP_204412725.1">
    <property type="nucleotide sequence ID" value="NZ_JAFBED010000001.1"/>
</dbReference>
<evidence type="ECO:0008006" key="3">
    <source>
        <dbReference type="Google" id="ProtNLM"/>
    </source>
</evidence>
<dbReference type="EMBL" id="JAFBED010000001">
    <property type="protein sequence ID" value="MBM7618448.1"/>
    <property type="molecule type" value="Genomic_DNA"/>
</dbReference>
<gene>
    <name evidence="1" type="ORF">JOC95_000290</name>
</gene>
<dbReference type="Proteomes" id="UP000737402">
    <property type="component" value="Unassembled WGS sequence"/>
</dbReference>
<sequence length="83" mass="9291">MDKILVEVYVPASNDKHDVFIPVSSKLYEVVYLLSSTVSELSHGYFKATPDTVLCNKSNGEILNINQTIEELNLQNGAKLMLF</sequence>
<organism evidence="1 2">
    <name type="scientific">Sutcliffiella tianshenii</name>
    <dbReference type="NCBI Taxonomy" id="1463404"/>
    <lineage>
        <taxon>Bacteria</taxon>
        <taxon>Bacillati</taxon>
        <taxon>Bacillota</taxon>
        <taxon>Bacilli</taxon>
        <taxon>Bacillales</taxon>
        <taxon>Bacillaceae</taxon>
        <taxon>Sutcliffiella</taxon>
    </lineage>
</organism>
<evidence type="ECO:0000313" key="1">
    <source>
        <dbReference type="EMBL" id="MBM7618448.1"/>
    </source>
</evidence>